<reference evidence="2" key="1">
    <citation type="submission" date="2022-11" db="UniProtKB">
        <authorList>
            <consortium name="WormBaseParasite"/>
        </authorList>
    </citation>
    <scope>IDENTIFICATION</scope>
</reference>
<proteinExistence type="predicted"/>
<dbReference type="Proteomes" id="UP000887578">
    <property type="component" value="Unplaced"/>
</dbReference>
<protein>
    <submittedName>
        <fullName evidence="2">Uncharacterized protein</fullName>
    </submittedName>
</protein>
<keyword evidence="1" id="KW-1185">Reference proteome</keyword>
<name>A0A914Q488_9BILA</name>
<accession>A0A914Q488</accession>
<sequence length="127" mass="14326">MERDMFPELSVEITNGDCLLSGVVRDIYEIYNKIQDPSKEFISIQRRGGNSIRITGHTFAFPSASTRVSKMVGCIYYLIIEESGTVAVKRDVAISNDCILAELKSKDEFFVNKDLCTIITAHRIPLF</sequence>
<evidence type="ECO:0000313" key="1">
    <source>
        <dbReference type="Proteomes" id="UP000887578"/>
    </source>
</evidence>
<dbReference type="AlphaFoldDB" id="A0A914Q488"/>
<evidence type="ECO:0000313" key="2">
    <source>
        <dbReference type="WBParaSite" id="PDA_v2.g26070.t1"/>
    </source>
</evidence>
<dbReference type="WBParaSite" id="PDA_v2.g26070.t1">
    <property type="protein sequence ID" value="PDA_v2.g26070.t1"/>
    <property type="gene ID" value="PDA_v2.g26070"/>
</dbReference>
<organism evidence="1 2">
    <name type="scientific">Panagrolaimus davidi</name>
    <dbReference type="NCBI Taxonomy" id="227884"/>
    <lineage>
        <taxon>Eukaryota</taxon>
        <taxon>Metazoa</taxon>
        <taxon>Ecdysozoa</taxon>
        <taxon>Nematoda</taxon>
        <taxon>Chromadorea</taxon>
        <taxon>Rhabditida</taxon>
        <taxon>Tylenchina</taxon>
        <taxon>Panagrolaimomorpha</taxon>
        <taxon>Panagrolaimoidea</taxon>
        <taxon>Panagrolaimidae</taxon>
        <taxon>Panagrolaimus</taxon>
    </lineage>
</organism>